<keyword evidence="5" id="KW-1185">Reference proteome</keyword>
<evidence type="ECO:0000256" key="3">
    <source>
        <dbReference type="SAM" id="MobiDB-lite"/>
    </source>
</evidence>
<accession>A0AAV4TEW4</accession>
<comment type="caution">
    <text evidence="4">The sequence shown here is derived from an EMBL/GenBank/DDBJ whole genome shotgun (WGS) entry which is preliminary data.</text>
</comment>
<dbReference type="CDD" id="cd01310">
    <property type="entry name" value="TatD_DNAse"/>
    <property type="match status" value="1"/>
</dbReference>
<comment type="similarity">
    <text evidence="1">Belongs to the metallo-dependent hydrolases superfamily. TatD-type hydrolase family.</text>
</comment>
<keyword evidence="2" id="KW-0378">Hydrolase</keyword>
<dbReference type="InterPro" id="IPR001130">
    <property type="entry name" value="TatD-like"/>
</dbReference>
<dbReference type="InterPro" id="IPR032466">
    <property type="entry name" value="Metal_Hydrolase"/>
</dbReference>
<dbReference type="AlphaFoldDB" id="A0AAV4TEW4"/>
<reference evidence="4 5" key="1">
    <citation type="submission" date="2021-06" db="EMBL/GenBank/DDBJ databases">
        <title>Caerostris darwini draft genome.</title>
        <authorList>
            <person name="Kono N."/>
            <person name="Arakawa K."/>
        </authorList>
    </citation>
    <scope>NUCLEOTIDE SEQUENCE [LARGE SCALE GENOMIC DNA]</scope>
</reference>
<dbReference type="EMBL" id="BPLQ01009596">
    <property type="protein sequence ID" value="GIY45188.1"/>
    <property type="molecule type" value="Genomic_DNA"/>
</dbReference>
<dbReference type="SUPFAM" id="SSF51556">
    <property type="entry name" value="Metallo-dependent hydrolases"/>
    <property type="match status" value="1"/>
</dbReference>
<dbReference type="PROSITE" id="PS01137">
    <property type="entry name" value="TATD_1"/>
    <property type="match status" value="1"/>
</dbReference>
<organism evidence="4 5">
    <name type="scientific">Caerostris darwini</name>
    <dbReference type="NCBI Taxonomy" id="1538125"/>
    <lineage>
        <taxon>Eukaryota</taxon>
        <taxon>Metazoa</taxon>
        <taxon>Ecdysozoa</taxon>
        <taxon>Arthropoda</taxon>
        <taxon>Chelicerata</taxon>
        <taxon>Arachnida</taxon>
        <taxon>Araneae</taxon>
        <taxon>Araneomorphae</taxon>
        <taxon>Entelegynae</taxon>
        <taxon>Araneoidea</taxon>
        <taxon>Araneidae</taxon>
        <taxon>Caerostris</taxon>
    </lineage>
</organism>
<sequence>MHFGNYEGGILVVRWKRANASAHSRCISIRPPVAKHFHLLFAAQNHGAFAGKVVDDCRGIVARGPECQWKVQLVGFCPVLRYDIRSHITRDSNMTRNPCKCRAQPLVSSAAHYANYVRSRSKNLKPRIPISKRPSNTDANLPKNSKKNLYHTETCTSELSKTNTKDNKCESCELLGERLKHQEKLEKQRHRKNKNHLPNYNFLVLLTMKSKSGFIDSHCHLDFLFAREKFSGTYSDYKLKHKRTYPDSYQGCVAVFCKPLTFSKRSDWEKHLKEENIWAAFGCHPHNAADYNDNSEKALKIALFHPKVRALGEIGLDYSNRNNCLRETQHQVFKRQLKIAFDKRLPVVIHCRDANGDCIRILQEFLPKDYTFHLHCFTDNWKWAQKWMKAFPNVFIGITNLVTYRSAETTHEVARNIPLNHLLLETDAPYFVPRKVSKNFRWSHPGMAIHVAAQIAELKNIALEEVLYWTHKNTREMNYFFQKLHKKFESGCHLNNLQTYEGDIAISK</sequence>
<dbReference type="PROSITE" id="PS01091">
    <property type="entry name" value="TATD_3"/>
    <property type="match status" value="1"/>
</dbReference>
<dbReference type="FunFam" id="3.20.20.140:FF:000027">
    <property type="entry name" value="putative deoxyribonuclease TATDN2"/>
    <property type="match status" value="1"/>
</dbReference>
<evidence type="ECO:0000313" key="4">
    <source>
        <dbReference type="EMBL" id="GIY45188.1"/>
    </source>
</evidence>
<dbReference type="PANTHER" id="PTHR46363">
    <property type="entry name" value="DEOXYRIBONUCLEASE TATDN2-RELATED"/>
    <property type="match status" value="1"/>
</dbReference>
<dbReference type="InterPro" id="IPR018228">
    <property type="entry name" value="DNase_TatD-rel_CS"/>
</dbReference>
<protein>
    <submittedName>
        <fullName evidence="4">Deoxyribonuclease TATDN2</fullName>
    </submittedName>
</protein>
<gene>
    <name evidence="4" type="primary">TATDN2</name>
    <name evidence="4" type="ORF">CDAR_218061</name>
</gene>
<dbReference type="PANTHER" id="PTHR46363:SF1">
    <property type="entry name" value="DEOXYRIBONUCLEASE TATDN2-RELATED"/>
    <property type="match status" value="1"/>
</dbReference>
<dbReference type="Proteomes" id="UP001054837">
    <property type="component" value="Unassembled WGS sequence"/>
</dbReference>
<name>A0AAV4TEW4_9ARAC</name>
<feature type="region of interest" description="Disordered" evidence="3">
    <location>
        <begin position="126"/>
        <end position="145"/>
    </location>
</feature>
<proteinExistence type="inferred from homology"/>
<dbReference type="Gene3D" id="3.20.20.140">
    <property type="entry name" value="Metal-dependent hydrolases"/>
    <property type="match status" value="1"/>
</dbReference>
<evidence type="ECO:0000256" key="1">
    <source>
        <dbReference type="ARBA" id="ARBA00009275"/>
    </source>
</evidence>
<dbReference type="Pfam" id="PF01026">
    <property type="entry name" value="TatD_DNase"/>
    <property type="match status" value="1"/>
</dbReference>
<evidence type="ECO:0000313" key="5">
    <source>
        <dbReference type="Proteomes" id="UP001054837"/>
    </source>
</evidence>
<evidence type="ECO:0000256" key="2">
    <source>
        <dbReference type="ARBA" id="ARBA00022801"/>
    </source>
</evidence>
<dbReference type="GO" id="GO:0016788">
    <property type="term" value="F:hydrolase activity, acting on ester bonds"/>
    <property type="evidence" value="ECO:0007669"/>
    <property type="project" value="InterPro"/>
</dbReference>
<feature type="compositionally biased region" description="Polar residues" evidence="3">
    <location>
        <begin position="133"/>
        <end position="143"/>
    </location>
</feature>